<feature type="domain" description="Methyltransferase putative zinc binding" evidence="1">
    <location>
        <begin position="11"/>
        <end position="71"/>
    </location>
</feature>
<sequence length="416" mass="46949">MESNVFEINSCEVCSNDKLVSVLNLGFHPMCDDLIVLGEDRKCKEYPIEILFCRTCLTAHQKFQVPKRDLFPTTYHYRSRFTIDVLKGMSGLVESCQNKFGSLSGKKVVDIGCNDGSLLDFFRDQGAITIGIEPTEACNDAKEKGHITFNDFLSEKLAGLIAATHGKPDFITFTNVFAHIENLREVIGSLRKLASENTVIVIENHYLGSVLDGNQFDTFYHEHPRTYSYASFAFMADSLGAELTNVEFPSRYGGNIRVFFEFSAKKDSSSSSFDKKSISDRENEFFDAFTSLRNKINQWLISKKNIIEGQFKQYGKLRAKAFPGRAAILVKLLGLDETMISAVYEKPGSLKIGHYLPGTRIPIRSDEELFSFSDKTLPILNLAWHIPAEIRNYLTQNGYAGPIIDILDERDFILPE</sequence>
<proteinExistence type="predicted"/>
<dbReference type="RefSeq" id="WP_000445586.1">
    <property type="nucleotide sequence ID" value="NZ_CP043880.1"/>
</dbReference>
<accession>A0AAP9WLD7</accession>
<dbReference type="Proteomes" id="UP000663255">
    <property type="component" value="Chromosome 1"/>
</dbReference>
<keyword evidence="3" id="KW-0808">Transferase</keyword>
<dbReference type="Pfam" id="PF08421">
    <property type="entry name" value="Methyltransf_13"/>
    <property type="match status" value="1"/>
</dbReference>
<dbReference type="PANTHER" id="PTHR43861">
    <property type="entry name" value="TRANS-ACONITATE 2-METHYLTRANSFERASE-RELATED"/>
    <property type="match status" value="1"/>
</dbReference>
<protein>
    <submittedName>
        <fullName evidence="3">Class I SAM-dependent methyltransferase</fullName>
    </submittedName>
</protein>
<dbReference type="Gene3D" id="3.40.50.720">
    <property type="entry name" value="NAD(P)-binding Rossmann-like Domain"/>
    <property type="match status" value="1"/>
</dbReference>
<evidence type="ECO:0000259" key="1">
    <source>
        <dbReference type="Pfam" id="PF08421"/>
    </source>
</evidence>
<dbReference type="AlphaFoldDB" id="A0AAP9WLD7"/>
<dbReference type="Gene3D" id="6.20.50.110">
    <property type="entry name" value="Methyltransferase, zinc-binding domain"/>
    <property type="match status" value="1"/>
</dbReference>
<dbReference type="GO" id="GO:0032259">
    <property type="term" value="P:methylation"/>
    <property type="evidence" value="ECO:0007669"/>
    <property type="project" value="UniProtKB-KW"/>
</dbReference>
<dbReference type="Pfam" id="PF13489">
    <property type="entry name" value="Methyltransf_23"/>
    <property type="match status" value="1"/>
</dbReference>
<dbReference type="Pfam" id="PF08484">
    <property type="entry name" value="Methyltransf_14"/>
    <property type="match status" value="1"/>
</dbReference>
<organism evidence="3 4">
    <name type="scientific">Leptospira interrogans serovar Bataviae</name>
    <dbReference type="NCBI Taxonomy" id="312175"/>
    <lineage>
        <taxon>Bacteria</taxon>
        <taxon>Pseudomonadati</taxon>
        <taxon>Spirochaetota</taxon>
        <taxon>Spirochaetia</taxon>
        <taxon>Leptospirales</taxon>
        <taxon>Leptospiraceae</taxon>
        <taxon>Leptospira</taxon>
    </lineage>
</organism>
<dbReference type="SUPFAM" id="SSF53335">
    <property type="entry name" value="S-adenosyl-L-methionine-dependent methyltransferases"/>
    <property type="match status" value="1"/>
</dbReference>
<reference evidence="3" key="1">
    <citation type="submission" date="2019-09" db="EMBL/GenBank/DDBJ databases">
        <title>Comparative Genomics of Leptospira interrogans Reveals Genome Plasticity - A Common Adaptive Strategy for Survival in Various Hosts.</title>
        <authorList>
            <person name="Ramli S.R."/>
            <person name="Bunk B."/>
            <person name="Goris M."/>
            <person name="Bhuju S."/>
            <person name="Jarek M."/>
            <person name="Sproer C."/>
            <person name="Mustakim S."/>
            <person name="Strommenger B."/>
            <person name="Pessler F."/>
        </authorList>
    </citation>
    <scope>NUCLEOTIDE SEQUENCE</scope>
    <source>
        <strain evidence="3">1489</strain>
    </source>
</reference>
<dbReference type="Gene3D" id="3.40.50.150">
    <property type="entry name" value="Vaccinia Virus protein VP39"/>
    <property type="match status" value="1"/>
</dbReference>
<dbReference type="PANTHER" id="PTHR43861:SF5">
    <property type="entry name" value="BLL5978 PROTEIN"/>
    <property type="match status" value="1"/>
</dbReference>
<dbReference type="GO" id="GO:0008168">
    <property type="term" value="F:methyltransferase activity"/>
    <property type="evidence" value="ECO:0007669"/>
    <property type="project" value="UniProtKB-KW"/>
</dbReference>
<gene>
    <name evidence="3" type="ORF">Lepto1489_07615</name>
</gene>
<evidence type="ECO:0000313" key="3">
    <source>
        <dbReference type="EMBL" id="QOI50327.1"/>
    </source>
</evidence>
<dbReference type="InterPro" id="IPR013691">
    <property type="entry name" value="MeTrfase_14"/>
</dbReference>
<name>A0AAP9WLD7_LEPIR</name>
<dbReference type="InterPro" id="IPR038576">
    <property type="entry name" value="Methyltransf_Zn-bd_dom_put_sf"/>
</dbReference>
<feature type="domain" description="C-methyltransferase" evidence="2">
    <location>
        <begin position="252"/>
        <end position="394"/>
    </location>
</feature>
<dbReference type="InterPro" id="IPR029063">
    <property type="entry name" value="SAM-dependent_MTases_sf"/>
</dbReference>
<dbReference type="EMBL" id="CP043893">
    <property type="protein sequence ID" value="QOI50327.1"/>
    <property type="molecule type" value="Genomic_DNA"/>
</dbReference>
<keyword evidence="3" id="KW-0489">Methyltransferase</keyword>
<evidence type="ECO:0000259" key="2">
    <source>
        <dbReference type="Pfam" id="PF08484"/>
    </source>
</evidence>
<dbReference type="InterPro" id="IPR013630">
    <property type="entry name" value="Methyltransf_Zn-bd_dom_put"/>
</dbReference>
<evidence type="ECO:0000313" key="4">
    <source>
        <dbReference type="Proteomes" id="UP000663255"/>
    </source>
</evidence>